<gene>
    <name evidence="2" type="ORF">BCS90_11130</name>
</gene>
<dbReference type="AlphaFoldDB" id="A0A7Z1MLD3"/>
<reference evidence="2" key="2">
    <citation type="journal article" date="2018" name="Nature">
        <title>A major lineage of non-tailed dsDNA viruses as unrecognized killers of marine bacteria.</title>
        <authorList>
            <person name="Kauffman K.M."/>
            <person name="Hussain F.A."/>
            <person name="Yang J."/>
            <person name="Arevalo P."/>
            <person name="Brown J.M."/>
            <person name="Chang W.K."/>
            <person name="VanInsberghe D."/>
            <person name="Elsherbini J."/>
            <person name="Sharma R.S."/>
            <person name="Cutler M.B."/>
            <person name="Kelly L."/>
            <person name="Polz M.F."/>
        </authorList>
    </citation>
    <scope>NUCLEOTIDE SEQUENCE</scope>
    <source>
        <strain evidence="2">10N.222.46.E12</strain>
    </source>
</reference>
<reference evidence="2" key="1">
    <citation type="submission" date="2016-07" db="EMBL/GenBank/DDBJ databases">
        <authorList>
            <person name="Kauffman K."/>
            <person name="Arevalo P."/>
            <person name="Polz M.F."/>
        </authorList>
    </citation>
    <scope>NUCLEOTIDE SEQUENCE</scope>
    <source>
        <strain evidence="2">10N.222.46.E12</strain>
    </source>
</reference>
<accession>A0A7Z1MLD3</accession>
<comment type="caution">
    <text evidence="2">The sequence shown here is derived from an EMBL/GenBank/DDBJ whole genome shotgun (WGS) entry which is preliminary data.</text>
</comment>
<proteinExistence type="predicted"/>
<dbReference type="RefSeq" id="WP_102305814.1">
    <property type="nucleotide sequence ID" value="NZ_CP170591.1"/>
</dbReference>
<evidence type="ECO:0000256" key="1">
    <source>
        <dbReference type="SAM" id="SignalP"/>
    </source>
</evidence>
<dbReference type="EMBL" id="MDBS01000017">
    <property type="protein sequence ID" value="PMP31539.1"/>
    <property type="molecule type" value="Genomic_DNA"/>
</dbReference>
<organism evidence="2">
    <name type="scientific">Vibrio cyclitrophicus</name>
    <dbReference type="NCBI Taxonomy" id="47951"/>
    <lineage>
        <taxon>Bacteria</taxon>
        <taxon>Pseudomonadati</taxon>
        <taxon>Pseudomonadota</taxon>
        <taxon>Gammaproteobacteria</taxon>
        <taxon>Vibrionales</taxon>
        <taxon>Vibrionaceae</taxon>
        <taxon>Vibrio</taxon>
    </lineage>
</organism>
<evidence type="ECO:0000313" key="2">
    <source>
        <dbReference type="EMBL" id="PMP31539.1"/>
    </source>
</evidence>
<feature type="signal peptide" evidence="1">
    <location>
        <begin position="1"/>
        <end position="33"/>
    </location>
</feature>
<name>A0A7Z1MLD3_9VIBR</name>
<keyword evidence="1" id="KW-0732">Signal</keyword>
<feature type="chain" id="PRO_5031392672" evidence="1">
    <location>
        <begin position="34"/>
        <end position="145"/>
    </location>
</feature>
<sequence length="145" mass="16210">MSFTTKPANLNCNLMSKFALTCIIGLSSSTVIADCQFGAETIPVGEQLTIRDEFLVEESYQHYLNQGYTTQQSKEFAMSSDWTVVALECTRQFVPNPNFTPETAEHAGSQFIYVGDVLVAGQFQRTFLPVVMGLEVKKEERSHVQ</sequence>
<protein>
    <submittedName>
        <fullName evidence="2">Uncharacterized protein</fullName>
    </submittedName>
</protein>